<sequence>MQIHSATPHTASIEQIFSQFGVKHSKHQNWTHPEKIQKEMLLKTNMMAAYMLPLHHKCKFGVNNKFDNKLNELVPITGMKSQTNDCPFSKFTSLTCKLVTEAAEDNIELKIKLTPAPQLAQQPAPAMALTLDQLTLKSLFHYPPSTDQSSISSKVLTGY</sequence>
<dbReference type="EMBL" id="JABCKV010001748">
    <property type="protein sequence ID" value="KAG5639895.1"/>
    <property type="molecule type" value="Genomic_DNA"/>
</dbReference>
<comment type="caution">
    <text evidence="1">The sequence shown here is derived from an EMBL/GenBank/DDBJ whole genome shotgun (WGS) entry which is preliminary data.</text>
</comment>
<keyword evidence="2" id="KW-1185">Reference proteome</keyword>
<dbReference type="OrthoDB" id="2423954at2759"/>
<dbReference type="Proteomes" id="UP000775547">
    <property type="component" value="Unassembled WGS sequence"/>
</dbReference>
<name>A0A9P7G2X7_9AGAR</name>
<proteinExistence type="predicted"/>
<reference evidence="1" key="1">
    <citation type="submission" date="2020-07" db="EMBL/GenBank/DDBJ databases">
        <authorList>
            <person name="Nieuwenhuis M."/>
            <person name="Van De Peppel L.J.J."/>
        </authorList>
    </citation>
    <scope>NUCLEOTIDE SEQUENCE</scope>
    <source>
        <strain evidence="1">AP01</strain>
        <tissue evidence="1">Mycelium</tissue>
    </source>
</reference>
<organism evidence="1 2">
    <name type="scientific">Asterophora parasitica</name>
    <dbReference type="NCBI Taxonomy" id="117018"/>
    <lineage>
        <taxon>Eukaryota</taxon>
        <taxon>Fungi</taxon>
        <taxon>Dikarya</taxon>
        <taxon>Basidiomycota</taxon>
        <taxon>Agaricomycotina</taxon>
        <taxon>Agaricomycetes</taxon>
        <taxon>Agaricomycetidae</taxon>
        <taxon>Agaricales</taxon>
        <taxon>Tricholomatineae</taxon>
        <taxon>Lyophyllaceae</taxon>
        <taxon>Asterophora</taxon>
    </lineage>
</organism>
<evidence type="ECO:0000313" key="1">
    <source>
        <dbReference type="EMBL" id="KAG5639895.1"/>
    </source>
</evidence>
<evidence type="ECO:0000313" key="2">
    <source>
        <dbReference type="Proteomes" id="UP000775547"/>
    </source>
</evidence>
<reference evidence="1" key="2">
    <citation type="submission" date="2021-10" db="EMBL/GenBank/DDBJ databases">
        <title>Phylogenomics reveals ancestral predisposition of the termite-cultivated fungus Termitomyces towards a domesticated lifestyle.</title>
        <authorList>
            <person name="Auxier B."/>
            <person name="Grum-Grzhimaylo A."/>
            <person name="Cardenas M.E."/>
            <person name="Lodge J.D."/>
            <person name="Laessoe T."/>
            <person name="Pedersen O."/>
            <person name="Smith M.E."/>
            <person name="Kuyper T.W."/>
            <person name="Franco-Molano E.A."/>
            <person name="Baroni T.J."/>
            <person name="Aanen D.K."/>
        </authorList>
    </citation>
    <scope>NUCLEOTIDE SEQUENCE</scope>
    <source>
        <strain evidence="1">AP01</strain>
        <tissue evidence="1">Mycelium</tissue>
    </source>
</reference>
<accession>A0A9P7G2X7</accession>
<protein>
    <submittedName>
        <fullName evidence="1">Uncharacterized protein</fullName>
    </submittedName>
</protein>
<gene>
    <name evidence="1" type="ORF">DXG03_002560</name>
</gene>
<dbReference type="AlphaFoldDB" id="A0A9P7G2X7"/>